<dbReference type="Pfam" id="PF07728">
    <property type="entry name" value="AAA_5"/>
    <property type="match status" value="1"/>
</dbReference>
<dbReference type="GO" id="GO:0000027">
    <property type="term" value="P:ribosomal large subunit assembly"/>
    <property type="evidence" value="ECO:0007669"/>
    <property type="project" value="TreeGrafter"/>
</dbReference>
<dbReference type="Gene3D" id="3.40.50.300">
    <property type="entry name" value="P-loop containing nucleotide triphosphate hydrolases"/>
    <property type="match status" value="1"/>
</dbReference>
<name>U1N612_9EURY</name>
<dbReference type="GO" id="GO:0005524">
    <property type="term" value="F:ATP binding"/>
    <property type="evidence" value="ECO:0007669"/>
    <property type="project" value="UniProtKB-KW"/>
</dbReference>
<protein>
    <submittedName>
        <fullName evidence="7">AAA domain (Dynein-related subfamily)</fullName>
    </submittedName>
</protein>
<dbReference type="Pfam" id="PF08406">
    <property type="entry name" value="CbbQ_C"/>
    <property type="match status" value="1"/>
</dbReference>
<feature type="domain" description="CbbQ/NirQ/NorQ C-terminal" evidence="6">
    <location>
        <begin position="276"/>
        <end position="331"/>
    </location>
</feature>
<evidence type="ECO:0000256" key="2">
    <source>
        <dbReference type="ARBA" id="ARBA00022741"/>
    </source>
</evidence>
<evidence type="ECO:0000256" key="4">
    <source>
        <dbReference type="SAM" id="MobiDB-lite"/>
    </source>
</evidence>
<dbReference type="PROSITE" id="PS00675">
    <property type="entry name" value="SIGMA54_INTERACT_1"/>
    <property type="match status" value="1"/>
</dbReference>
<dbReference type="InterPro" id="IPR027417">
    <property type="entry name" value="P-loop_NTPase"/>
</dbReference>
<sequence>MTDSGMASPTGNEDTSHTTVADLNRPAGASTEETFHTLHVLDDADHPLVPDTDHTYIKREVRDERTDVELAAQFLADDEYALLLTGETGVGKDRLITQLCARTNRPLIRVNFGSGTTYADLVGEYAPNETAEEARIARVKQLADDHNMNPSDAAKLVGSEHAFSFSPGILYQAVKYGWTFVADELNAAGPDATMPLHGLTERNGQLVVKPTAEVLNPHPSFRFVGTMNPPRYAGTSPLNDAFRSRFWELNLDYLSPEAERQLLYETTGLRHGVDREERIAERLTELAATLRASYRDHDIATPTSHRAIIKIGRLITEFEMAPAQAAKQVFETRATVEDRSAVGKAIDSTRWE</sequence>
<feature type="region of interest" description="Disordered" evidence="4">
    <location>
        <begin position="1"/>
        <end position="20"/>
    </location>
</feature>
<keyword evidence="2" id="KW-0547">Nucleotide-binding</keyword>
<dbReference type="HOGENOM" id="CLU_786676_0_0_2"/>
<dbReference type="InterPro" id="IPR013615">
    <property type="entry name" value="CbbQ_C"/>
</dbReference>
<dbReference type="EMBL" id="KE356560">
    <property type="protein sequence ID" value="ERG92090.1"/>
    <property type="molecule type" value="Genomic_DNA"/>
</dbReference>
<proteinExistence type="inferred from homology"/>
<evidence type="ECO:0000259" key="6">
    <source>
        <dbReference type="Pfam" id="PF08406"/>
    </source>
</evidence>
<evidence type="ECO:0000313" key="8">
    <source>
        <dbReference type="Proteomes" id="UP000030649"/>
    </source>
</evidence>
<dbReference type="SUPFAM" id="SSF52540">
    <property type="entry name" value="P-loop containing nucleoside triphosphate hydrolases"/>
    <property type="match status" value="1"/>
</dbReference>
<dbReference type="PANTHER" id="PTHR48103">
    <property type="entry name" value="MIDASIN-RELATED"/>
    <property type="match status" value="1"/>
</dbReference>
<reference evidence="7 8" key="1">
    <citation type="journal article" date="2013" name="PLoS ONE">
        <title>Assembly-driven community genomics of a hypersaline microbial ecosystem.</title>
        <authorList>
            <person name="Podell S."/>
            <person name="Ugalde J.A."/>
            <person name="Narasingarao P."/>
            <person name="Banfield J.F."/>
            <person name="Heidelberg K.B."/>
            <person name="Allen E.E."/>
        </authorList>
    </citation>
    <scope>NUCLEOTIDE SEQUENCE [LARGE SCALE GENOMIC DNA]</scope>
    <source>
        <strain evidence="8">J07HQW1</strain>
    </source>
</reference>
<comment type="similarity">
    <text evidence="1">Belongs to the CbbQ/NirQ/NorQ/GpvN family.</text>
</comment>
<feature type="domain" description="ATPase dynein-related AAA" evidence="5">
    <location>
        <begin position="82"/>
        <end position="246"/>
    </location>
</feature>
<gene>
    <name evidence="7" type="ORF">J07HQW1_02125</name>
</gene>
<evidence type="ECO:0000256" key="3">
    <source>
        <dbReference type="ARBA" id="ARBA00022840"/>
    </source>
</evidence>
<dbReference type="GO" id="GO:0016887">
    <property type="term" value="F:ATP hydrolysis activity"/>
    <property type="evidence" value="ECO:0007669"/>
    <property type="project" value="InterPro"/>
</dbReference>
<evidence type="ECO:0000256" key="1">
    <source>
        <dbReference type="ARBA" id="ARBA00009417"/>
    </source>
</evidence>
<dbReference type="PANTHER" id="PTHR48103:SF2">
    <property type="entry name" value="MIDASIN"/>
    <property type="match status" value="1"/>
</dbReference>
<organism evidence="7 8">
    <name type="scientific">Haloquadratum walsbyi J07HQW1</name>
    <dbReference type="NCBI Taxonomy" id="1238424"/>
    <lineage>
        <taxon>Archaea</taxon>
        <taxon>Methanobacteriati</taxon>
        <taxon>Methanobacteriota</taxon>
        <taxon>Stenosarchaea group</taxon>
        <taxon>Halobacteria</taxon>
        <taxon>Halobacteriales</taxon>
        <taxon>Haloferacaceae</taxon>
        <taxon>Haloquadratum</taxon>
    </lineage>
</organism>
<dbReference type="InterPro" id="IPR011704">
    <property type="entry name" value="ATPase_dyneun-rel_AAA"/>
</dbReference>
<dbReference type="Proteomes" id="UP000030649">
    <property type="component" value="Unassembled WGS sequence"/>
</dbReference>
<dbReference type="AlphaFoldDB" id="U1N612"/>
<accession>U1N612</accession>
<dbReference type="GO" id="GO:0030687">
    <property type="term" value="C:preribosome, large subunit precursor"/>
    <property type="evidence" value="ECO:0007669"/>
    <property type="project" value="TreeGrafter"/>
</dbReference>
<keyword evidence="3" id="KW-0067">ATP-binding</keyword>
<evidence type="ECO:0000313" key="7">
    <source>
        <dbReference type="EMBL" id="ERG92090.1"/>
    </source>
</evidence>
<dbReference type="STRING" id="1238424.J07HQW1_02125"/>
<dbReference type="InterPro" id="IPR025662">
    <property type="entry name" value="Sigma_54_int_dom_ATP-bd_1"/>
</dbReference>
<evidence type="ECO:0000259" key="5">
    <source>
        <dbReference type="Pfam" id="PF07728"/>
    </source>
</evidence>